<accession>A0AAE1BZJ3</accession>
<feature type="chain" id="PRO_5041902282" description="Arylsulfotransferase" evidence="1">
    <location>
        <begin position="21"/>
        <end position="614"/>
    </location>
</feature>
<dbReference type="InterPro" id="IPR053143">
    <property type="entry name" value="Arylsulfate_ST"/>
</dbReference>
<protein>
    <recommendedName>
        <fullName evidence="4">Arylsulfotransferase</fullName>
    </recommendedName>
</protein>
<evidence type="ECO:0000313" key="3">
    <source>
        <dbReference type="Proteomes" id="UP001274830"/>
    </source>
</evidence>
<dbReference type="PANTHER" id="PTHR35340:SF5">
    <property type="entry name" value="ASST-DOMAIN-CONTAINING PROTEIN"/>
    <property type="match status" value="1"/>
</dbReference>
<feature type="signal peptide" evidence="1">
    <location>
        <begin position="1"/>
        <end position="20"/>
    </location>
</feature>
<keyword evidence="1" id="KW-0732">Signal</keyword>
<comment type="caution">
    <text evidence="2">The sequence shown here is derived from an EMBL/GenBank/DDBJ whole genome shotgun (WGS) entry which is preliminary data.</text>
</comment>
<dbReference type="PANTHER" id="PTHR35340">
    <property type="entry name" value="PQQ ENZYME REPEAT PROTEIN-RELATED"/>
    <property type="match status" value="1"/>
</dbReference>
<organism evidence="2 3">
    <name type="scientific">Recurvomyces mirabilis</name>
    <dbReference type="NCBI Taxonomy" id="574656"/>
    <lineage>
        <taxon>Eukaryota</taxon>
        <taxon>Fungi</taxon>
        <taxon>Dikarya</taxon>
        <taxon>Ascomycota</taxon>
        <taxon>Pezizomycotina</taxon>
        <taxon>Dothideomycetes</taxon>
        <taxon>Dothideomycetidae</taxon>
        <taxon>Mycosphaerellales</taxon>
        <taxon>Teratosphaeriaceae</taxon>
        <taxon>Recurvomyces</taxon>
    </lineage>
</organism>
<proteinExistence type="predicted"/>
<keyword evidence="3" id="KW-1185">Reference proteome</keyword>
<evidence type="ECO:0008006" key="4">
    <source>
        <dbReference type="Google" id="ProtNLM"/>
    </source>
</evidence>
<evidence type="ECO:0000313" key="2">
    <source>
        <dbReference type="EMBL" id="KAK3673357.1"/>
    </source>
</evidence>
<reference evidence="2" key="1">
    <citation type="submission" date="2023-07" db="EMBL/GenBank/DDBJ databases">
        <title>Black Yeasts Isolated from many extreme environments.</title>
        <authorList>
            <person name="Coleine C."/>
            <person name="Stajich J.E."/>
            <person name="Selbmann L."/>
        </authorList>
    </citation>
    <scope>NUCLEOTIDE SEQUENCE</scope>
    <source>
        <strain evidence="2">CCFEE 5485</strain>
    </source>
</reference>
<sequence>MNICLLFLWHLAICLRAAFADDNRSAAPSAPPEYDEAIDNGTYDYYPTRAYATVGGLTSPRTNYLQWDARCDDGLFNFVTPRGWSLPEPGPMILDNKGDLIWSQHFEGKSSGQAYDFRVQEYRGQDYLTFWLGDDRVRGHGSGFYYMSRRSHIWDCLFQEVDVATGELVFEWRASEHVPINETYHIIGPGGTKDDPFDWFHINSIQKDDLGNYLISARYTHSITYIDGQTGDIIWTLGGHRNDFMDMSNGFAINFAWQHDARLHPIDMFPNLFWPPSEKPGYQTQLLTMFDNANEDQHYDYGMTYSRGLLLALTYPTTPDSHSSKHQPETHLEQSGDIYTEAENNFNKLFEINGTNPDYSVRLLQSYVNPHLIHSSSQGSLQVLPQPGGDPKILVGYGLNAAWTEFDADGTVLCDVHFGAETSFERGDVQSYRAYKFAWTGTPETAPALEISDDDVEVYVSWNGATDVVDWVLQCSETVTEDDEAWADVAQVEKDGFETVIPLPEDAASQSRYLRVIALTTAGRRLDYGISRTIDREEDDDSYFSITASGLKAQVASLSPTKVFIIVASITGGVFLLYEGYRRYLSWKTGRPGGGPLMRWRPGGAYKLLAGSPA</sequence>
<dbReference type="Pfam" id="PF14269">
    <property type="entry name" value="Arylsulfotran_2"/>
    <property type="match status" value="1"/>
</dbReference>
<dbReference type="InterPro" id="IPR039535">
    <property type="entry name" value="ASST-like"/>
</dbReference>
<evidence type="ECO:0000256" key="1">
    <source>
        <dbReference type="SAM" id="SignalP"/>
    </source>
</evidence>
<gene>
    <name evidence="2" type="ORF">LTR78_006903</name>
</gene>
<dbReference type="Proteomes" id="UP001274830">
    <property type="component" value="Unassembled WGS sequence"/>
</dbReference>
<name>A0AAE1BZJ3_9PEZI</name>
<dbReference type="EMBL" id="JAUTXT010000026">
    <property type="protein sequence ID" value="KAK3673357.1"/>
    <property type="molecule type" value="Genomic_DNA"/>
</dbReference>
<dbReference type="AlphaFoldDB" id="A0AAE1BZJ3"/>